<dbReference type="PANTHER" id="PTHR23005:SF4">
    <property type="entry name" value="OXYGEN-REGULATED PROTEIN 1"/>
    <property type="match status" value="1"/>
</dbReference>
<dbReference type="OrthoDB" id="1738954at2759"/>
<evidence type="ECO:0000256" key="2">
    <source>
        <dbReference type="ARBA" id="ARBA00004496"/>
    </source>
</evidence>
<evidence type="ECO:0000259" key="7">
    <source>
        <dbReference type="PROSITE" id="PS50309"/>
    </source>
</evidence>
<dbReference type="GO" id="GO:0043005">
    <property type="term" value="C:neuron projection"/>
    <property type="evidence" value="ECO:0007669"/>
    <property type="project" value="UniProtKB-ARBA"/>
</dbReference>
<keyword evidence="4" id="KW-0677">Repeat</keyword>
<dbReference type="SUPFAM" id="SSF89837">
    <property type="entry name" value="Doublecortin (DC)"/>
    <property type="match status" value="2"/>
</dbReference>
<feature type="compositionally biased region" description="Basic and acidic residues" evidence="6">
    <location>
        <begin position="1415"/>
        <end position="1428"/>
    </location>
</feature>
<dbReference type="GO" id="GO:0005930">
    <property type="term" value="C:axoneme"/>
    <property type="evidence" value="ECO:0007669"/>
    <property type="project" value="TreeGrafter"/>
</dbReference>
<dbReference type="PROSITE" id="PS50309">
    <property type="entry name" value="DC"/>
    <property type="match status" value="2"/>
</dbReference>
<dbReference type="Pfam" id="PF03607">
    <property type="entry name" value="DCX"/>
    <property type="match status" value="2"/>
</dbReference>
<dbReference type="PANTHER" id="PTHR23005">
    <property type="entry name" value="RETINITIS PIGMENTOSA 1 PROTEIN"/>
    <property type="match status" value="1"/>
</dbReference>
<organism evidence="8 9">
    <name type="scientific">Microcaecilia unicolor</name>
    <dbReference type="NCBI Taxonomy" id="1415580"/>
    <lineage>
        <taxon>Eukaryota</taxon>
        <taxon>Metazoa</taxon>
        <taxon>Chordata</taxon>
        <taxon>Craniata</taxon>
        <taxon>Vertebrata</taxon>
        <taxon>Euteleostomi</taxon>
        <taxon>Amphibia</taxon>
        <taxon>Gymnophiona</taxon>
        <taxon>Siphonopidae</taxon>
        <taxon>Microcaecilia</taxon>
    </lineage>
</organism>
<feature type="region of interest" description="Disordered" evidence="6">
    <location>
        <begin position="1521"/>
        <end position="1555"/>
    </location>
</feature>
<dbReference type="InterPro" id="IPR003533">
    <property type="entry name" value="Doublecortin_dom"/>
</dbReference>
<sequence length="2040" mass="230148">MSETTSSNFSMAQPNFSGSYYFPSSRPSNLTDPVAAKRISFYKSGDPRFHGVKMVITKRSFKTFDALLDNLSKKVPLPFGVRNITTPRGAHHITNLDELEDGGSYICSQQRKIRPINLEQASKKPLMWKSSRPLSVLNPFHQGSTVARRVSKKLVVFKNGDVGVKHTVVWNLKTMQNFNAFLDHVTEVMEYPVINLYTTDGRKLLNTQALLLSSGAIVAAGREPFKPRNYNHEQNRLPAKLPGISNRVLPKTKSTQENRKSKFIIVPSSTSHVHSLPSNKIDSNDNTLDFSYQPDTFVNATDALPHNGAELFLIPFQDDIEKSVHVNPDGSMMVEMKVRFKLKEEETIQWTTKVSHSSFADKNCNIFSSMKDSGNQLSDLINLAHKGNDNMLCLENYDISSEPEKLVETTVKHSDSGSEAYASDICLNSPKSTDTSTMLSENKEKPCLHRPPTPWPRTVRQKQASVKVLETLVSEGQFQDNSRQFSYSEEIKDHKRRTDHCTVNQSDCQIPSTSSNLEHKKNISIVKYSMDGMEEEEMTNDLIKANSQNRSDMIHDEEVSLAIVNRSVEREDSNNLRSNYIPSVKIEQNVRPLSTNAECFHSDSCEARELKRSRNSAANCSESPKPQNKNIPFDCVLSVQSLGNNIIQIETQSSSNETSESTTTIGSSVSRHRSRQLSNSLENDGGIKSKASFSNNRKRSKTQNIQMDQLAKKVQSQQARTSIGEGTGKHEIVLPNSILSGGNQRSRMESTDMHAFSLKSTGNLCKENYGEGAPTSRSLNHISFKKGQCPQVYMTGKHNDLCITKKASGDKQMATIKPRSIKKISLSVPLKSENNAEKKSYQKNEIKYNLNTEEEHKCHFNNKSNMAFHVNFTETANGSSLIESTLNGMENCSALKSDLQNSLQTQNKHRKNKNDSNMFESKSKTVNRENAVDIAPKITHHSLESYVQSRFPNTLVPLNRKDEPAESSSIIHDVVNTALDEKPTFMIESKMHKIEYNPTKCNLVNEPAQSITKIESAENKSVKEFSGRQVGSVMSTTANVMERNEHPLPSDFQQSTNSEDQLFNEVDGIVKMKNRLTFGIHGRSASPRKQNADVAVQAKTELFTSTASTMTDASKDCVSDLLLGQLKTSSFYSIKFRKTYCKSLEKSFSLPDLSSVPPTAVNSSSKLVLAWCAILNLKESLATLLEDIPGSNGRFSEIFTLLQSLKHMSLLEEAHDLKAAVLNLQELTVNHHEKCKDSACWPENTSAKETNNVSQFCENDNLCKMKNENNFDNGEKHDKTQEQEVESERFNDLQKSIVMPAGSKDSENLCAFKTLFNRKGTVGDKLKYVSISNAEVTEKNETCETVNFQLESQHRCMNTFFLEGEMPEDVQQRITTEDENSNNNGVNSGEQIHPVELETFASTDDKGTAPYDNNENDRKIYTERSTREKNKLKDNQKCNDNIFPIYEHEKEFGNEEEKNSIYNETLGNCSFTSFSLFSCCESSKEKETDTIDKKPKVKKIVQEMERRKYSGTVFESKKCFQHPSSDYRSDSEGSGTGDYTFRQSSERNAESGAESTCQTQFKIGHVKRTIERLYGKAEASLKVSHKEESVILSKSFPRDSYVSVDLEFKGRPSVSQEHESQCIENISRPSIISEAHHKEQKQKCNTGSADNTCFSLFQTISDRGLSPIDDIGGHCTKQHCKADECIEKNNGVLIDKGRWLLNENHLVRRSPPENNLETISVDTVFDNSSDDVSYSKCGNQYHPLAEVSSSELEDMVRPHQFRYNYFNMPHGSDPEPFNDNLQGTNGKSKFAGSNSISLTQRKENDDCSEEIRTSSLQNIARIPAFTTVEFRLPGNKVHPLGRQPNDDQLSNAHHTNKDQVKEQDSLDKLHFICGQHCPILLVIIKPLDEEGRGFAYCKASDFENQLGVYHQTEKKSSLLQSYNNLQRDKNNNIDCISINEHTNCIFQRLHYNKMLDFITRGNYGQNGLSLQDGDDSKTIEELADERHLIPLKRWFLATKNMNLTLKSNNKYRNNQSEQILYRTVIDVNNNLSCYAVSRWV</sequence>
<keyword evidence="3" id="KW-0963">Cytoplasm</keyword>
<feature type="region of interest" description="Disordered" evidence="6">
    <location>
        <begin position="650"/>
        <end position="729"/>
    </location>
</feature>
<feature type="region of interest" description="Disordered" evidence="6">
    <location>
        <begin position="1773"/>
        <end position="1794"/>
    </location>
</feature>
<dbReference type="KEGG" id="muo:115459466"/>
<dbReference type="FunFam" id="3.10.20.230:FF:000006">
    <property type="entry name" value="Oxygen-regulated protein 1"/>
    <property type="match status" value="1"/>
</dbReference>
<evidence type="ECO:0000256" key="4">
    <source>
        <dbReference type="ARBA" id="ARBA00022737"/>
    </source>
</evidence>
<evidence type="ECO:0000256" key="3">
    <source>
        <dbReference type="ARBA" id="ARBA00022490"/>
    </source>
</evidence>
<dbReference type="GO" id="GO:0042461">
    <property type="term" value="P:photoreceptor cell development"/>
    <property type="evidence" value="ECO:0007669"/>
    <property type="project" value="TreeGrafter"/>
</dbReference>
<dbReference type="GO" id="GO:0035082">
    <property type="term" value="P:axoneme assembly"/>
    <property type="evidence" value="ECO:0007669"/>
    <property type="project" value="TreeGrafter"/>
</dbReference>
<keyword evidence="5" id="KW-0966">Cell projection</keyword>
<dbReference type="CTD" id="6101"/>
<feature type="region of interest" description="Disordered" evidence="6">
    <location>
        <begin position="901"/>
        <end position="926"/>
    </location>
</feature>
<feature type="compositionally biased region" description="Low complexity" evidence="6">
    <location>
        <begin position="650"/>
        <end position="669"/>
    </location>
</feature>
<feature type="domain" description="Doublecortin" evidence="7">
    <location>
        <begin position="152"/>
        <end position="231"/>
    </location>
</feature>
<dbReference type="GO" id="GO:0060041">
    <property type="term" value="P:retina development in camera-type eye"/>
    <property type="evidence" value="ECO:0007669"/>
    <property type="project" value="TreeGrafter"/>
</dbReference>
<dbReference type="Proteomes" id="UP000515156">
    <property type="component" value="Chromosome 1"/>
</dbReference>
<evidence type="ECO:0000256" key="5">
    <source>
        <dbReference type="ARBA" id="ARBA00023273"/>
    </source>
</evidence>
<evidence type="ECO:0000313" key="8">
    <source>
        <dbReference type="Proteomes" id="UP000515156"/>
    </source>
</evidence>
<name>A0A6P7X4U7_9AMPH</name>
<accession>A0A6P7X4U7</accession>
<gene>
    <name evidence="9" type="primary">RP1</name>
</gene>
<dbReference type="Gene3D" id="3.10.20.230">
    <property type="entry name" value="Doublecortin domain"/>
    <property type="match status" value="2"/>
</dbReference>
<dbReference type="GO" id="GO:0035556">
    <property type="term" value="P:intracellular signal transduction"/>
    <property type="evidence" value="ECO:0007669"/>
    <property type="project" value="InterPro"/>
</dbReference>
<reference evidence="9" key="1">
    <citation type="submission" date="2025-08" db="UniProtKB">
        <authorList>
            <consortium name="RefSeq"/>
        </authorList>
    </citation>
    <scope>IDENTIFICATION</scope>
</reference>
<dbReference type="RefSeq" id="XP_030045159.1">
    <property type="nucleotide sequence ID" value="XM_030189299.1"/>
</dbReference>
<feature type="region of interest" description="Disordered" evidence="6">
    <location>
        <begin position="1401"/>
        <end position="1428"/>
    </location>
</feature>
<protein>
    <submittedName>
        <fullName evidence="9">Oxygen-regulated protein 1</fullName>
    </submittedName>
</protein>
<dbReference type="FunCoup" id="A0A6P7X4U7">
    <property type="interactions" value="13"/>
</dbReference>
<dbReference type="GeneID" id="115459466"/>
<evidence type="ECO:0000313" key="9">
    <source>
        <dbReference type="RefSeq" id="XP_030045159.1"/>
    </source>
</evidence>
<proteinExistence type="predicted"/>
<evidence type="ECO:0000256" key="6">
    <source>
        <dbReference type="SAM" id="MobiDB-lite"/>
    </source>
</evidence>
<feature type="compositionally biased region" description="Polar residues" evidence="6">
    <location>
        <begin position="1779"/>
        <end position="1794"/>
    </location>
</feature>
<feature type="region of interest" description="Disordered" evidence="6">
    <location>
        <begin position="432"/>
        <end position="461"/>
    </location>
</feature>
<dbReference type="SMART" id="SM00537">
    <property type="entry name" value="DCX"/>
    <property type="match status" value="2"/>
</dbReference>
<feature type="domain" description="Doublecortin" evidence="7">
    <location>
        <begin position="37"/>
        <end position="119"/>
    </location>
</feature>
<evidence type="ECO:0000256" key="1">
    <source>
        <dbReference type="ARBA" id="ARBA00004316"/>
    </source>
</evidence>
<comment type="subcellular location">
    <subcellularLocation>
        <location evidence="1">Cell projection</location>
    </subcellularLocation>
    <subcellularLocation>
        <location evidence="2">Cytoplasm</location>
    </subcellularLocation>
</comment>
<keyword evidence="8" id="KW-1185">Reference proteome</keyword>
<dbReference type="InParanoid" id="A0A6P7X4U7"/>
<feature type="region of interest" description="Disordered" evidence="6">
    <location>
        <begin position="1834"/>
        <end position="1861"/>
    </location>
</feature>
<dbReference type="InterPro" id="IPR036572">
    <property type="entry name" value="Doublecortin_dom_sf"/>
</dbReference>